<name>A0A2B4S9S4_STYPI</name>
<feature type="compositionally biased region" description="Basic and acidic residues" evidence="1">
    <location>
        <begin position="14"/>
        <end position="29"/>
    </location>
</feature>
<evidence type="ECO:0000256" key="1">
    <source>
        <dbReference type="SAM" id="MobiDB-lite"/>
    </source>
</evidence>
<evidence type="ECO:0000313" key="2">
    <source>
        <dbReference type="EMBL" id="PFX25337.1"/>
    </source>
</evidence>
<evidence type="ECO:0000313" key="3">
    <source>
        <dbReference type="Proteomes" id="UP000225706"/>
    </source>
</evidence>
<dbReference type="AlphaFoldDB" id="A0A2B4S9S4"/>
<keyword evidence="3" id="KW-1185">Reference proteome</keyword>
<accession>A0A2B4S9S4</accession>
<organism evidence="2 3">
    <name type="scientific">Stylophora pistillata</name>
    <name type="common">Smooth cauliflower coral</name>
    <dbReference type="NCBI Taxonomy" id="50429"/>
    <lineage>
        <taxon>Eukaryota</taxon>
        <taxon>Metazoa</taxon>
        <taxon>Cnidaria</taxon>
        <taxon>Anthozoa</taxon>
        <taxon>Hexacorallia</taxon>
        <taxon>Scleractinia</taxon>
        <taxon>Astrocoeniina</taxon>
        <taxon>Pocilloporidae</taxon>
        <taxon>Stylophora</taxon>
    </lineage>
</organism>
<protein>
    <submittedName>
        <fullName evidence="2">Uncharacterized protein</fullName>
    </submittedName>
</protein>
<gene>
    <name evidence="2" type="ORF">AWC38_SpisGene10023</name>
</gene>
<comment type="caution">
    <text evidence="2">The sequence shown here is derived from an EMBL/GenBank/DDBJ whole genome shotgun (WGS) entry which is preliminary data.</text>
</comment>
<dbReference type="Proteomes" id="UP000225706">
    <property type="component" value="Unassembled WGS sequence"/>
</dbReference>
<reference evidence="3" key="1">
    <citation type="journal article" date="2017" name="bioRxiv">
        <title>Comparative analysis of the genomes of Stylophora pistillata and Acropora digitifera provides evidence for extensive differences between species of corals.</title>
        <authorList>
            <person name="Voolstra C.R."/>
            <person name="Li Y."/>
            <person name="Liew Y.J."/>
            <person name="Baumgarten S."/>
            <person name="Zoccola D."/>
            <person name="Flot J.-F."/>
            <person name="Tambutte S."/>
            <person name="Allemand D."/>
            <person name="Aranda M."/>
        </authorList>
    </citation>
    <scope>NUCLEOTIDE SEQUENCE [LARGE SCALE GENOMIC DNA]</scope>
</reference>
<dbReference type="EMBL" id="LSMT01000153">
    <property type="protein sequence ID" value="PFX25337.1"/>
    <property type="molecule type" value="Genomic_DNA"/>
</dbReference>
<proteinExistence type="predicted"/>
<sequence>MLKLGHNENLQQKNLEKASERDRRANEKERKRKKQLERERVLAEEAAAKKLKLNEEGQQVSDVCFVEEPPKCVDSSVQTEEFDYLVASDPSHTQRTLSEDEFRKYDDKEVKCYTGLPSFDILNIVFHCILPFVTHYFDLLIFSLDALDFDSLAYFTERNTKIQFQHDSSSTNLIGGLG</sequence>
<feature type="region of interest" description="Disordered" evidence="1">
    <location>
        <begin position="1"/>
        <end position="38"/>
    </location>
</feature>